<accession>A0A5C5YMV1</accession>
<feature type="compositionally biased region" description="Polar residues" evidence="1">
    <location>
        <begin position="57"/>
        <end position="72"/>
    </location>
</feature>
<dbReference type="AlphaFoldDB" id="A0A5C5YMV1"/>
<feature type="region of interest" description="Disordered" evidence="1">
    <location>
        <begin position="125"/>
        <end position="149"/>
    </location>
</feature>
<dbReference type="OrthoDB" id="272502at2"/>
<comment type="caution">
    <text evidence="2">The sequence shown here is derived from an EMBL/GenBank/DDBJ whole genome shotgun (WGS) entry which is preliminary data.</text>
</comment>
<name>A0A5C5YMV1_9BACT</name>
<dbReference type="EMBL" id="SJPJ01000002">
    <property type="protein sequence ID" value="TWT76251.1"/>
    <property type="molecule type" value="Genomic_DNA"/>
</dbReference>
<proteinExistence type="predicted"/>
<gene>
    <name evidence="2" type="ORF">CA13_67430</name>
</gene>
<protein>
    <submittedName>
        <fullName evidence="2">Uncharacterized protein</fullName>
    </submittedName>
</protein>
<organism evidence="2 3">
    <name type="scientific">Novipirellula herctigrandis</name>
    <dbReference type="NCBI Taxonomy" id="2527986"/>
    <lineage>
        <taxon>Bacteria</taxon>
        <taxon>Pseudomonadati</taxon>
        <taxon>Planctomycetota</taxon>
        <taxon>Planctomycetia</taxon>
        <taxon>Pirellulales</taxon>
        <taxon>Pirellulaceae</taxon>
        <taxon>Novipirellula</taxon>
    </lineage>
</organism>
<reference evidence="2 3" key="1">
    <citation type="submission" date="2019-02" db="EMBL/GenBank/DDBJ databases">
        <title>Deep-cultivation of Planctomycetes and their phenomic and genomic characterization uncovers novel biology.</title>
        <authorList>
            <person name="Wiegand S."/>
            <person name="Jogler M."/>
            <person name="Boedeker C."/>
            <person name="Pinto D."/>
            <person name="Vollmers J."/>
            <person name="Rivas-Marin E."/>
            <person name="Kohn T."/>
            <person name="Peeters S.H."/>
            <person name="Heuer A."/>
            <person name="Rast P."/>
            <person name="Oberbeckmann S."/>
            <person name="Bunk B."/>
            <person name="Jeske O."/>
            <person name="Meyerdierks A."/>
            <person name="Storesund J.E."/>
            <person name="Kallscheuer N."/>
            <person name="Luecker S."/>
            <person name="Lage O.M."/>
            <person name="Pohl T."/>
            <person name="Merkel B.J."/>
            <person name="Hornburger P."/>
            <person name="Mueller R.-W."/>
            <person name="Bruemmer F."/>
            <person name="Labrenz M."/>
            <person name="Spormann A.M."/>
            <person name="Op Den Camp H."/>
            <person name="Overmann J."/>
            <person name="Amann R."/>
            <person name="Jetten M.S.M."/>
            <person name="Mascher T."/>
            <person name="Medema M.H."/>
            <person name="Devos D.P."/>
            <person name="Kaster A.-K."/>
            <person name="Ovreas L."/>
            <person name="Rohde M."/>
            <person name="Galperin M.Y."/>
            <person name="Jogler C."/>
        </authorList>
    </citation>
    <scope>NUCLEOTIDE SEQUENCE [LARGE SCALE GENOMIC DNA]</scope>
    <source>
        <strain evidence="2 3">CA13</strain>
    </source>
</reference>
<dbReference type="RefSeq" id="WP_146404051.1">
    <property type="nucleotide sequence ID" value="NZ_SJPJ01000002.1"/>
</dbReference>
<evidence type="ECO:0000313" key="3">
    <source>
        <dbReference type="Proteomes" id="UP000315010"/>
    </source>
</evidence>
<evidence type="ECO:0000313" key="2">
    <source>
        <dbReference type="EMBL" id="TWT76251.1"/>
    </source>
</evidence>
<feature type="region of interest" description="Disordered" evidence="1">
    <location>
        <begin position="57"/>
        <end position="82"/>
    </location>
</feature>
<evidence type="ECO:0000256" key="1">
    <source>
        <dbReference type="SAM" id="MobiDB-lite"/>
    </source>
</evidence>
<sequence length="226" mass="25133">MLLLPLLMFWVRQPMHFSSALLRCLVPTVVVLAVSVPLSSVTSKNMATAADRYMSQTSMSGDEGETNPNSGRPTGVGNATHGDLHSLIHNGIHLREGSKIPAITGRFVMLGRRWAFVPERPEASKPALRSDGYLDNPVESTETDSENSVEEAYTTFRLRDHSEVARNQVDESKAIVVVENLLLQRIVNAVRSDIHDDTWTITAEATEFFDENRFIVLTAQRANSRQ</sequence>
<dbReference type="Proteomes" id="UP000315010">
    <property type="component" value="Unassembled WGS sequence"/>
</dbReference>
<keyword evidence="3" id="KW-1185">Reference proteome</keyword>